<dbReference type="Pfam" id="PF00528">
    <property type="entry name" value="BPD_transp_1"/>
    <property type="match status" value="1"/>
</dbReference>
<reference evidence="9" key="1">
    <citation type="submission" date="2020-07" db="EMBL/GenBank/DDBJ databases">
        <title>Huge and variable diversity of episymbiotic CPR bacteria and DPANN archaea in groundwater ecosystems.</title>
        <authorList>
            <person name="He C.Y."/>
            <person name="Keren R."/>
            <person name="Whittaker M."/>
            <person name="Farag I.F."/>
            <person name="Doudna J."/>
            <person name="Cate J.H.D."/>
            <person name="Banfield J.F."/>
        </authorList>
    </citation>
    <scope>NUCLEOTIDE SEQUENCE</scope>
    <source>
        <strain evidence="9">NC_groundwater_717_Ag_S-0.2um_59_8</strain>
    </source>
</reference>
<evidence type="ECO:0000256" key="1">
    <source>
        <dbReference type="ARBA" id="ARBA00004651"/>
    </source>
</evidence>
<dbReference type="InterPro" id="IPR000515">
    <property type="entry name" value="MetI-like"/>
</dbReference>
<sequence length="245" mass="26455">MVTRSRDIAVLIVVILLIWQGLHQFTGTGVLTAPLDTFARVLRLLGTPSFWPHLNESASAFLRALTIAVVAGVIVGTALGAHRLSGEVAEPILVALYSIPKVTLYPVVLLFFGIGMPAKVVFGAIHGVVPIAIFAMNAVRNLNPIYLKTAEILKLGPWATARKVLLPATLPEIFTGLRVGFSLTLVGTLLGEMFGSQRGLGHLLMAAIGLYRMDTIMAITLLLVIFATTINSILLVVDYRLHRRV</sequence>
<feature type="transmembrane region" description="Helical" evidence="7">
    <location>
        <begin position="120"/>
        <end position="139"/>
    </location>
</feature>
<comment type="subcellular location">
    <subcellularLocation>
        <location evidence="1 7">Cell membrane</location>
        <topology evidence="1 7">Multi-pass membrane protein</topology>
    </subcellularLocation>
</comment>
<evidence type="ECO:0000256" key="4">
    <source>
        <dbReference type="ARBA" id="ARBA00022692"/>
    </source>
</evidence>
<protein>
    <submittedName>
        <fullName evidence="9">ABC transporter permease subunit</fullName>
    </submittedName>
</protein>
<dbReference type="AlphaFoldDB" id="A0A932GSZ9"/>
<keyword evidence="3" id="KW-1003">Cell membrane</keyword>
<keyword evidence="4 7" id="KW-0812">Transmembrane</keyword>
<keyword evidence="5 7" id="KW-1133">Transmembrane helix</keyword>
<dbReference type="EMBL" id="JACPSX010000286">
    <property type="protein sequence ID" value="MBI3016292.1"/>
    <property type="molecule type" value="Genomic_DNA"/>
</dbReference>
<evidence type="ECO:0000259" key="8">
    <source>
        <dbReference type="PROSITE" id="PS50928"/>
    </source>
</evidence>
<keyword evidence="2 7" id="KW-0813">Transport</keyword>
<dbReference type="GO" id="GO:0005886">
    <property type="term" value="C:plasma membrane"/>
    <property type="evidence" value="ECO:0007669"/>
    <property type="project" value="UniProtKB-SubCell"/>
</dbReference>
<evidence type="ECO:0000313" key="10">
    <source>
        <dbReference type="Proteomes" id="UP000741360"/>
    </source>
</evidence>
<evidence type="ECO:0000256" key="6">
    <source>
        <dbReference type="ARBA" id="ARBA00023136"/>
    </source>
</evidence>
<dbReference type="Gene3D" id="1.10.3720.10">
    <property type="entry name" value="MetI-like"/>
    <property type="match status" value="1"/>
</dbReference>
<feature type="transmembrane region" description="Helical" evidence="7">
    <location>
        <begin position="92"/>
        <end position="114"/>
    </location>
</feature>
<dbReference type="PANTHER" id="PTHR30151:SF0">
    <property type="entry name" value="ABC TRANSPORTER PERMEASE PROTEIN MJ0413-RELATED"/>
    <property type="match status" value="1"/>
</dbReference>
<keyword evidence="6 7" id="KW-0472">Membrane</keyword>
<dbReference type="PROSITE" id="PS50928">
    <property type="entry name" value="ABC_TM1"/>
    <property type="match status" value="1"/>
</dbReference>
<feature type="transmembrane region" description="Helical" evidence="7">
    <location>
        <begin position="60"/>
        <end position="80"/>
    </location>
</feature>
<feature type="transmembrane region" description="Helical" evidence="7">
    <location>
        <begin position="215"/>
        <end position="237"/>
    </location>
</feature>
<evidence type="ECO:0000256" key="5">
    <source>
        <dbReference type="ARBA" id="ARBA00022989"/>
    </source>
</evidence>
<comment type="similarity">
    <text evidence="7">Belongs to the binding-protein-dependent transport system permease family.</text>
</comment>
<evidence type="ECO:0000256" key="7">
    <source>
        <dbReference type="RuleBase" id="RU363032"/>
    </source>
</evidence>
<comment type="caution">
    <text evidence="9">The sequence shown here is derived from an EMBL/GenBank/DDBJ whole genome shotgun (WGS) entry which is preliminary data.</text>
</comment>
<feature type="transmembrane region" description="Helical" evidence="7">
    <location>
        <begin position="173"/>
        <end position="195"/>
    </location>
</feature>
<evidence type="ECO:0000256" key="3">
    <source>
        <dbReference type="ARBA" id="ARBA00022475"/>
    </source>
</evidence>
<dbReference type="GO" id="GO:0055085">
    <property type="term" value="P:transmembrane transport"/>
    <property type="evidence" value="ECO:0007669"/>
    <property type="project" value="InterPro"/>
</dbReference>
<organism evidence="9 10">
    <name type="scientific">Tectimicrobiota bacterium</name>
    <dbReference type="NCBI Taxonomy" id="2528274"/>
    <lineage>
        <taxon>Bacteria</taxon>
        <taxon>Pseudomonadati</taxon>
        <taxon>Nitrospinota/Tectimicrobiota group</taxon>
        <taxon>Candidatus Tectimicrobiota</taxon>
    </lineage>
</organism>
<name>A0A932GSZ9_UNCTE</name>
<dbReference type="PANTHER" id="PTHR30151">
    <property type="entry name" value="ALKANE SULFONATE ABC TRANSPORTER-RELATED, MEMBRANE SUBUNIT"/>
    <property type="match status" value="1"/>
</dbReference>
<evidence type="ECO:0000256" key="2">
    <source>
        <dbReference type="ARBA" id="ARBA00022448"/>
    </source>
</evidence>
<dbReference type="CDD" id="cd06261">
    <property type="entry name" value="TM_PBP2"/>
    <property type="match status" value="1"/>
</dbReference>
<gene>
    <name evidence="9" type="ORF">HYY65_14795</name>
</gene>
<evidence type="ECO:0000313" key="9">
    <source>
        <dbReference type="EMBL" id="MBI3016292.1"/>
    </source>
</evidence>
<dbReference type="Proteomes" id="UP000741360">
    <property type="component" value="Unassembled WGS sequence"/>
</dbReference>
<feature type="domain" description="ABC transmembrane type-1" evidence="8">
    <location>
        <begin position="54"/>
        <end position="234"/>
    </location>
</feature>
<accession>A0A932GSZ9</accession>
<dbReference type="InterPro" id="IPR035906">
    <property type="entry name" value="MetI-like_sf"/>
</dbReference>
<proteinExistence type="inferred from homology"/>
<dbReference type="SUPFAM" id="SSF161098">
    <property type="entry name" value="MetI-like"/>
    <property type="match status" value="1"/>
</dbReference>